<evidence type="ECO:0000313" key="1">
    <source>
        <dbReference type="EMBL" id="PKI63731.1"/>
    </source>
</evidence>
<accession>A0A2I0K5B8</accession>
<dbReference type="EMBL" id="PGOL01000871">
    <property type="protein sequence ID" value="PKI63731.1"/>
    <property type="molecule type" value="Genomic_DNA"/>
</dbReference>
<evidence type="ECO:0000313" key="2">
    <source>
        <dbReference type="Proteomes" id="UP000233551"/>
    </source>
</evidence>
<keyword evidence="2" id="KW-1185">Reference proteome</keyword>
<dbReference type="AlphaFoldDB" id="A0A2I0K5B8"/>
<comment type="caution">
    <text evidence="1">The sequence shown here is derived from an EMBL/GenBank/DDBJ whole genome shotgun (WGS) entry which is preliminary data.</text>
</comment>
<sequence>MAASLQLSLVEQAISFDAKEQQITIDHALDLDMKDSKDSNILADTTSTSRDKKQGEYALKAFLQILDVKIEILEAILQLFGLHQAVNFASLVADQRLQSVGVLSQCC</sequence>
<gene>
    <name evidence="1" type="ORF">CRG98_015852</name>
</gene>
<organism evidence="1 2">
    <name type="scientific">Punica granatum</name>
    <name type="common">Pomegranate</name>
    <dbReference type="NCBI Taxonomy" id="22663"/>
    <lineage>
        <taxon>Eukaryota</taxon>
        <taxon>Viridiplantae</taxon>
        <taxon>Streptophyta</taxon>
        <taxon>Embryophyta</taxon>
        <taxon>Tracheophyta</taxon>
        <taxon>Spermatophyta</taxon>
        <taxon>Magnoliopsida</taxon>
        <taxon>eudicotyledons</taxon>
        <taxon>Gunneridae</taxon>
        <taxon>Pentapetalae</taxon>
        <taxon>rosids</taxon>
        <taxon>malvids</taxon>
        <taxon>Myrtales</taxon>
        <taxon>Lythraceae</taxon>
        <taxon>Punica</taxon>
    </lineage>
</organism>
<reference evidence="1 2" key="1">
    <citation type="submission" date="2017-11" db="EMBL/GenBank/DDBJ databases">
        <title>De-novo sequencing of pomegranate (Punica granatum L.) genome.</title>
        <authorList>
            <person name="Akparov Z."/>
            <person name="Amiraslanov A."/>
            <person name="Hajiyeva S."/>
            <person name="Abbasov M."/>
            <person name="Kaur K."/>
            <person name="Hamwieh A."/>
            <person name="Solovyev V."/>
            <person name="Salamov A."/>
            <person name="Braich B."/>
            <person name="Kosarev P."/>
            <person name="Mahmoud A."/>
            <person name="Hajiyev E."/>
            <person name="Babayeva S."/>
            <person name="Izzatullayeva V."/>
            <person name="Mammadov A."/>
            <person name="Mammadov A."/>
            <person name="Sharifova S."/>
            <person name="Ojaghi J."/>
            <person name="Eynullazada K."/>
            <person name="Bayramov B."/>
            <person name="Abdulazimova A."/>
            <person name="Shahmuradov I."/>
        </authorList>
    </citation>
    <scope>NUCLEOTIDE SEQUENCE [LARGE SCALE GENOMIC DNA]</scope>
    <source>
        <strain evidence="2">cv. AG2017</strain>
        <tissue evidence="1">Leaf</tissue>
    </source>
</reference>
<proteinExistence type="predicted"/>
<dbReference type="Proteomes" id="UP000233551">
    <property type="component" value="Unassembled WGS sequence"/>
</dbReference>
<name>A0A2I0K5B8_PUNGR</name>
<protein>
    <submittedName>
        <fullName evidence="1">Uncharacterized protein</fullName>
    </submittedName>
</protein>